<dbReference type="Pfam" id="PF04480">
    <property type="entry name" value="DUF559"/>
    <property type="match status" value="1"/>
</dbReference>
<feature type="region of interest" description="Disordered" evidence="1">
    <location>
        <begin position="115"/>
        <end position="145"/>
    </location>
</feature>
<dbReference type="AlphaFoldDB" id="A0A0D5YS68"/>
<dbReference type="GO" id="GO:0032259">
    <property type="term" value="P:methylation"/>
    <property type="evidence" value="ECO:0007669"/>
    <property type="project" value="UniProtKB-KW"/>
</dbReference>
<dbReference type="Gene3D" id="3.40.960.10">
    <property type="entry name" value="VSR Endonuclease"/>
    <property type="match status" value="1"/>
</dbReference>
<keyword evidence="4" id="KW-0808">Transferase</keyword>
<evidence type="ECO:0000256" key="1">
    <source>
        <dbReference type="SAM" id="MobiDB-lite"/>
    </source>
</evidence>
<dbReference type="HOGENOM" id="CLU_791782_0_0_10"/>
<dbReference type="STRING" id="516051.VC82_1483"/>
<feature type="compositionally biased region" description="Basic and acidic residues" evidence="1">
    <location>
        <begin position="115"/>
        <end position="129"/>
    </location>
</feature>
<dbReference type="PATRIC" id="fig|516051.4.peg.1530"/>
<protein>
    <submittedName>
        <fullName evidence="4">DNA methylase, putative</fullName>
    </submittedName>
</protein>
<dbReference type="RefSeq" id="WP_262491911.1">
    <property type="nucleotide sequence ID" value="NZ_CP011071.1"/>
</dbReference>
<dbReference type="PANTHER" id="PTHR38590:SF1">
    <property type="entry name" value="BLL0828 PROTEIN"/>
    <property type="match status" value="1"/>
</dbReference>
<dbReference type="SUPFAM" id="SSF52980">
    <property type="entry name" value="Restriction endonuclease-like"/>
    <property type="match status" value="1"/>
</dbReference>
<sequence>MNIKTKIARLLHQEQTEAEKKLWGYVRNRQFENLKFKRQHPLKEYIVDFFCAEYGMIIELDGDSHNQINQKEKDELRDKHLRGLGYYVLRFENQMVFKNIDVVFKAIQQAKTKQDSYAEERKKQLEDGKKARKGHLTPALSPRRGSSTILSTKILSKPQKERLLAAGLGLVEYNAIEIDHLDFELETGYDNYIFTSQNAVKSYTKKENSENRSKIKAFCVGKKTASLLKHHGFSVIETADHATDLAQIIVEKYGDRAFLFLTGNNRRQELPTILEKNNVQYKDIVVYETHLAPKRFERHFEGILFFSPSGVQSFTALNSLEKATAFCIGDTTANEAKKHTDNVVVANKPTIENVLVQVVKHFSADTH</sequence>
<dbReference type="EMBL" id="CP011071">
    <property type="protein sequence ID" value="AKA35105.1"/>
    <property type="molecule type" value="Genomic_DNA"/>
</dbReference>
<dbReference type="InterPro" id="IPR036108">
    <property type="entry name" value="4pyrrol_syn_uPrphyn_synt_sf"/>
</dbReference>
<dbReference type="InterPro" id="IPR047216">
    <property type="entry name" value="Endonuclease_DUF559_bact"/>
</dbReference>
<feature type="domain" description="Tetrapyrrole biosynthesis uroporphyrinogen III synthase" evidence="2">
    <location>
        <begin position="160"/>
        <end position="353"/>
    </location>
</feature>
<feature type="domain" description="DUF559" evidence="3">
    <location>
        <begin position="5"/>
        <end position="110"/>
    </location>
</feature>
<evidence type="ECO:0000259" key="3">
    <source>
        <dbReference type="Pfam" id="PF04480"/>
    </source>
</evidence>
<name>A0A0D5YS68_9FLAO</name>
<evidence type="ECO:0000313" key="5">
    <source>
        <dbReference type="Proteomes" id="UP000032726"/>
    </source>
</evidence>
<evidence type="ECO:0000313" key="4">
    <source>
        <dbReference type="EMBL" id="AKA35105.1"/>
    </source>
</evidence>
<dbReference type="InterPro" id="IPR007569">
    <property type="entry name" value="DUF559"/>
</dbReference>
<proteinExistence type="predicted"/>
<dbReference type="InterPro" id="IPR011335">
    <property type="entry name" value="Restrct_endonuc-II-like"/>
</dbReference>
<dbReference type="PANTHER" id="PTHR38590">
    <property type="entry name" value="BLL0828 PROTEIN"/>
    <property type="match status" value="1"/>
</dbReference>
<dbReference type="Gene3D" id="3.40.50.10090">
    <property type="match status" value="2"/>
</dbReference>
<dbReference type="Proteomes" id="UP000032726">
    <property type="component" value="Chromosome"/>
</dbReference>
<keyword evidence="4" id="KW-0489">Methyltransferase</keyword>
<dbReference type="GO" id="GO:0008168">
    <property type="term" value="F:methyltransferase activity"/>
    <property type="evidence" value="ECO:0007669"/>
    <property type="project" value="UniProtKB-KW"/>
</dbReference>
<organism evidence="4 5">
    <name type="scientific">Flagellimonas lutaonensis</name>
    <dbReference type="NCBI Taxonomy" id="516051"/>
    <lineage>
        <taxon>Bacteria</taxon>
        <taxon>Pseudomonadati</taxon>
        <taxon>Bacteroidota</taxon>
        <taxon>Flavobacteriia</taxon>
        <taxon>Flavobacteriales</taxon>
        <taxon>Flavobacteriaceae</taxon>
        <taxon>Flagellimonas</taxon>
    </lineage>
</organism>
<dbReference type="SUPFAM" id="SSF69618">
    <property type="entry name" value="HemD-like"/>
    <property type="match status" value="1"/>
</dbReference>
<evidence type="ECO:0000259" key="2">
    <source>
        <dbReference type="Pfam" id="PF02602"/>
    </source>
</evidence>
<dbReference type="InterPro" id="IPR003754">
    <property type="entry name" value="4pyrrol_synth_uPrphyn_synth"/>
</dbReference>
<dbReference type="GO" id="GO:0033014">
    <property type="term" value="P:tetrapyrrole biosynthetic process"/>
    <property type="evidence" value="ECO:0007669"/>
    <property type="project" value="InterPro"/>
</dbReference>
<reference evidence="4 5" key="1">
    <citation type="submission" date="2015-03" db="EMBL/GenBank/DDBJ databases">
        <title>Complete genome sequence of Muricauda lutaonensis CC-HSB-11T, isolated from a coastal hot spring.</title>
        <authorList>
            <person name="Kim K.M."/>
        </authorList>
    </citation>
    <scope>NUCLEOTIDE SEQUENCE [LARGE SCALE GENOMIC DNA]</scope>
    <source>
        <strain evidence="4 5">CC-HSB-11</strain>
    </source>
</reference>
<dbReference type="Pfam" id="PF02602">
    <property type="entry name" value="HEM4"/>
    <property type="match status" value="1"/>
</dbReference>
<dbReference type="GO" id="GO:0004852">
    <property type="term" value="F:uroporphyrinogen-III synthase activity"/>
    <property type="evidence" value="ECO:0007669"/>
    <property type="project" value="InterPro"/>
</dbReference>
<dbReference type="CDD" id="cd06578">
    <property type="entry name" value="HemD"/>
    <property type="match status" value="1"/>
</dbReference>
<gene>
    <name evidence="4" type="ORF">VC82_1483</name>
</gene>
<dbReference type="CDD" id="cd01038">
    <property type="entry name" value="Endonuclease_DUF559"/>
    <property type="match status" value="1"/>
</dbReference>
<dbReference type="KEGG" id="mlt:VC82_1483"/>
<keyword evidence="5" id="KW-1185">Reference proteome</keyword>
<accession>A0A0D5YS68</accession>